<dbReference type="Pfam" id="PF14223">
    <property type="entry name" value="Retrotran_gag_2"/>
    <property type="match status" value="1"/>
</dbReference>
<reference evidence="1 2" key="1">
    <citation type="submission" date="2019-07" db="EMBL/GenBank/DDBJ databases">
        <title>De Novo Assembly of kiwifruit Actinidia rufa.</title>
        <authorList>
            <person name="Sugita-Konishi S."/>
            <person name="Sato K."/>
            <person name="Mori E."/>
            <person name="Abe Y."/>
            <person name="Kisaki G."/>
            <person name="Hamano K."/>
            <person name="Suezawa K."/>
            <person name="Otani M."/>
            <person name="Fukuda T."/>
            <person name="Manabe T."/>
            <person name="Gomi K."/>
            <person name="Tabuchi M."/>
            <person name="Akimitsu K."/>
            <person name="Kataoka I."/>
        </authorList>
    </citation>
    <scope>NUCLEOTIDE SEQUENCE [LARGE SCALE GENOMIC DNA]</scope>
    <source>
        <strain evidence="2">cv. Fuchu</strain>
    </source>
</reference>
<protein>
    <submittedName>
        <fullName evidence="1">Uncharacterized protein</fullName>
    </submittedName>
</protein>
<dbReference type="PANTHER" id="PTHR47592">
    <property type="entry name" value="PBF68 PROTEIN"/>
    <property type="match status" value="1"/>
</dbReference>
<evidence type="ECO:0000313" key="1">
    <source>
        <dbReference type="EMBL" id="GFZ05623.1"/>
    </source>
</evidence>
<keyword evidence="2" id="KW-1185">Reference proteome</keyword>
<comment type="caution">
    <text evidence="1">The sequence shown here is derived from an EMBL/GenBank/DDBJ whole genome shotgun (WGS) entry which is preliminary data.</text>
</comment>
<dbReference type="Proteomes" id="UP000585474">
    <property type="component" value="Unassembled WGS sequence"/>
</dbReference>
<evidence type="ECO:0000313" key="2">
    <source>
        <dbReference type="Proteomes" id="UP000585474"/>
    </source>
</evidence>
<dbReference type="PANTHER" id="PTHR47592:SF27">
    <property type="entry name" value="OS08G0421700 PROTEIN"/>
    <property type="match status" value="1"/>
</dbReference>
<organism evidence="1 2">
    <name type="scientific">Actinidia rufa</name>
    <dbReference type="NCBI Taxonomy" id="165716"/>
    <lineage>
        <taxon>Eukaryota</taxon>
        <taxon>Viridiplantae</taxon>
        <taxon>Streptophyta</taxon>
        <taxon>Embryophyta</taxon>
        <taxon>Tracheophyta</taxon>
        <taxon>Spermatophyta</taxon>
        <taxon>Magnoliopsida</taxon>
        <taxon>eudicotyledons</taxon>
        <taxon>Gunneridae</taxon>
        <taxon>Pentapetalae</taxon>
        <taxon>asterids</taxon>
        <taxon>Ericales</taxon>
        <taxon>Actinidiaceae</taxon>
        <taxon>Actinidia</taxon>
    </lineage>
</organism>
<name>A0A7J0G4A7_9ERIC</name>
<sequence length="196" mass="22022">MTTETIDNSGIAEMIAEMTQNEQNMNGTPLAVGANSGLAIPAALMAPVPTNIPVNHAEKPERFNGTDFKRWQQKMLFYLTALSLARFLKEDAPVVSEGETNREVITARDAWGHADFLCRNYVLNGLDNSLYNVYCAKTNAKELWESLEKKYKTEDAGVKKFVVGRFLEYMMVDAKTVISQVQEFQLILHEIHAEGM</sequence>
<dbReference type="AlphaFoldDB" id="A0A7J0G4A7"/>
<proteinExistence type="predicted"/>
<gene>
    <name evidence="1" type="ORF">Acr_17g0011950</name>
</gene>
<dbReference type="EMBL" id="BJWL01000017">
    <property type="protein sequence ID" value="GFZ05623.1"/>
    <property type="molecule type" value="Genomic_DNA"/>
</dbReference>
<dbReference type="OrthoDB" id="1699522at2759"/>
<accession>A0A7J0G4A7</accession>